<feature type="domain" description="Putative Flp pilus-assembly TadG-like N-terminal" evidence="2">
    <location>
        <begin position="15"/>
        <end position="61"/>
    </location>
</feature>
<keyword evidence="1" id="KW-1133">Transmembrane helix</keyword>
<feature type="transmembrane region" description="Helical" evidence="1">
    <location>
        <begin position="20"/>
        <end position="39"/>
    </location>
</feature>
<accession>A0ABM6Z6J7</accession>
<dbReference type="NCBIfam" id="TIGR03816">
    <property type="entry name" value="tadE_like_DECH"/>
    <property type="match status" value="1"/>
</dbReference>
<evidence type="ECO:0000256" key="1">
    <source>
        <dbReference type="SAM" id="Phobius"/>
    </source>
</evidence>
<dbReference type="Proteomes" id="UP000273001">
    <property type="component" value="Chromosome"/>
</dbReference>
<dbReference type="Pfam" id="PF13400">
    <property type="entry name" value="Tad"/>
    <property type="match status" value="1"/>
</dbReference>
<dbReference type="InterPro" id="IPR028087">
    <property type="entry name" value="Tad_N"/>
</dbReference>
<keyword evidence="1" id="KW-0472">Membrane</keyword>
<gene>
    <name evidence="3" type="ORF">D5R93_11805</name>
</gene>
<protein>
    <recommendedName>
        <fullName evidence="2">Putative Flp pilus-assembly TadG-like N-terminal domain-containing protein</fullName>
    </recommendedName>
</protein>
<proteinExistence type="predicted"/>
<name>A0ABM6Z6J7_9ACTO</name>
<keyword evidence="1" id="KW-0812">Transmembrane</keyword>
<dbReference type="InterPro" id="IPR021202">
    <property type="entry name" value="Rv3654c-like"/>
</dbReference>
<reference evidence="3 4" key="1">
    <citation type="submission" date="2018-09" db="EMBL/GenBank/DDBJ databases">
        <authorList>
            <person name="Li J."/>
        </authorList>
    </citation>
    <scope>NUCLEOTIDE SEQUENCE [LARGE SCALE GENOMIC DNA]</scope>
    <source>
        <strain evidence="3 4">2129</strain>
    </source>
</reference>
<dbReference type="EMBL" id="CP032514">
    <property type="protein sequence ID" value="AYD91010.1"/>
    <property type="molecule type" value="Genomic_DNA"/>
</dbReference>
<evidence type="ECO:0000313" key="3">
    <source>
        <dbReference type="EMBL" id="AYD91010.1"/>
    </source>
</evidence>
<keyword evidence="4" id="KW-1185">Reference proteome</keyword>
<evidence type="ECO:0000313" key="4">
    <source>
        <dbReference type="Proteomes" id="UP000273001"/>
    </source>
</evidence>
<sequence length="129" mass="12690">MRSVAPRRVYEDDRGAGTVTALGVVGVLLVLALGVIGLAQAQAASGRARTAADLSALAGATVVSSVTAPGDPCDAAQRVAGANGARLGECTVKGEDVTVSVTVPVEVLGVPRHAQAQARAGPLNALPGL</sequence>
<organism evidence="3 4">
    <name type="scientific">Actinomyces lilanjuaniae</name>
    <dbReference type="NCBI Taxonomy" id="2321394"/>
    <lineage>
        <taxon>Bacteria</taxon>
        <taxon>Bacillati</taxon>
        <taxon>Actinomycetota</taxon>
        <taxon>Actinomycetes</taxon>
        <taxon>Actinomycetales</taxon>
        <taxon>Actinomycetaceae</taxon>
        <taxon>Actinomyces</taxon>
    </lineage>
</organism>
<evidence type="ECO:0000259" key="2">
    <source>
        <dbReference type="Pfam" id="PF13400"/>
    </source>
</evidence>